<evidence type="ECO:0000256" key="1">
    <source>
        <dbReference type="SAM" id="MobiDB-lite"/>
    </source>
</evidence>
<dbReference type="EMBL" id="OZ023715">
    <property type="protein sequence ID" value="CAK9863856.1"/>
    <property type="molecule type" value="Genomic_DNA"/>
</dbReference>
<proteinExistence type="predicted"/>
<evidence type="ECO:0000313" key="3">
    <source>
        <dbReference type="Proteomes" id="UP001497522"/>
    </source>
</evidence>
<organism evidence="2 3">
    <name type="scientific">Sphagnum jensenii</name>
    <dbReference type="NCBI Taxonomy" id="128206"/>
    <lineage>
        <taxon>Eukaryota</taxon>
        <taxon>Viridiplantae</taxon>
        <taxon>Streptophyta</taxon>
        <taxon>Embryophyta</taxon>
        <taxon>Bryophyta</taxon>
        <taxon>Sphagnophytina</taxon>
        <taxon>Sphagnopsida</taxon>
        <taxon>Sphagnales</taxon>
        <taxon>Sphagnaceae</taxon>
        <taxon>Sphagnum</taxon>
    </lineage>
</organism>
<gene>
    <name evidence="2" type="ORF">CSSPJE1EN2_LOCUS6851</name>
</gene>
<sequence>MLWLSAPTSAQSEQPTASSGGFERPTSDIHIPATMTTPALISPSREEEALAKSLAWEKSLSFSSSSPWPKPFAGVSYLAAVILGTDVRKQMQRYMVNNVMAIVSSV</sequence>
<name>A0ABP1AMU3_9BRYO</name>
<protein>
    <submittedName>
        <fullName evidence="2">Uncharacterized protein</fullName>
    </submittedName>
</protein>
<keyword evidence="3" id="KW-1185">Reference proteome</keyword>
<dbReference type="Proteomes" id="UP001497522">
    <property type="component" value="Chromosome 14"/>
</dbReference>
<accession>A0ABP1AMU3</accession>
<evidence type="ECO:0000313" key="2">
    <source>
        <dbReference type="EMBL" id="CAK9863856.1"/>
    </source>
</evidence>
<feature type="region of interest" description="Disordered" evidence="1">
    <location>
        <begin position="1"/>
        <end position="38"/>
    </location>
</feature>
<feature type="compositionally biased region" description="Polar residues" evidence="1">
    <location>
        <begin position="1"/>
        <end position="19"/>
    </location>
</feature>
<reference evidence="2" key="1">
    <citation type="submission" date="2024-03" db="EMBL/GenBank/DDBJ databases">
        <authorList>
            <consortium name="ELIXIR-Norway"/>
            <consortium name="Elixir Norway"/>
        </authorList>
    </citation>
    <scope>NUCLEOTIDE SEQUENCE</scope>
</reference>